<evidence type="ECO:0000256" key="3">
    <source>
        <dbReference type="ARBA" id="ARBA00022741"/>
    </source>
</evidence>
<gene>
    <name evidence="9" type="ORF">QVE165_LOCUS5123</name>
</gene>
<evidence type="ECO:0000256" key="2">
    <source>
        <dbReference type="ARBA" id="ARBA00022679"/>
    </source>
</evidence>
<dbReference type="InterPro" id="IPR000608">
    <property type="entry name" value="UBC"/>
</dbReference>
<accession>A0A813TYX2</accession>
<dbReference type="GO" id="GO:0005524">
    <property type="term" value="F:ATP binding"/>
    <property type="evidence" value="ECO:0007669"/>
    <property type="project" value="UniProtKB-UniRule"/>
</dbReference>
<feature type="domain" description="UBC core" evidence="8">
    <location>
        <begin position="1"/>
        <end position="112"/>
    </location>
</feature>
<dbReference type="OrthoDB" id="10024824at2759"/>
<dbReference type="Pfam" id="PF00179">
    <property type="entry name" value="UQ_con"/>
    <property type="match status" value="1"/>
</dbReference>
<evidence type="ECO:0000313" key="9">
    <source>
        <dbReference type="EMBL" id="CAF0818413.1"/>
    </source>
</evidence>
<dbReference type="EMBL" id="CAJNOM010000020">
    <property type="protein sequence ID" value="CAF0818413.1"/>
    <property type="molecule type" value="Genomic_DNA"/>
</dbReference>
<evidence type="ECO:0000256" key="5">
    <source>
        <dbReference type="ARBA" id="ARBA00022840"/>
    </source>
</evidence>
<dbReference type="Gene3D" id="3.10.110.10">
    <property type="entry name" value="Ubiquitin Conjugating Enzyme"/>
    <property type="match status" value="1"/>
</dbReference>
<dbReference type="SMART" id="SM00212">
    <property type="entry name" value="UBCc"/>
    <property type="match status" value="1"/>
</dbReference>
<evidence type="ECO:0000313" key="10">
    <source>
        <dbReference type="Proteomes" id="UP000663832"/>
    </source>
</evidence>
<keyword evidence="2" id="KW-0808">Transferase</keyword>
<keyword evidence="4 7" id="KW-0833">Ubl conjugation pathway</keyword>
<proteinExistence type="inferred from homology"/>
<dbReference type="AlphaFoldDB" id="A0A813TYX2"/>
<dbReference type="FunFam" id="3.10.110.10:FF:000060">
    <property type="entry name" value="Ubiquitin conjugating enzyme (UbcB)"/>
    <property type="match status" value="1"/>
</dbReference>
<organism evidence="9 10">
    <name type="scientific">Adineta steineri</name>
    <dbReference type="NCBI Taxonomy" id="433720"/>
    <lineage>
        <taxon>Eukaryota</taxon>
        <taxon>Metazoa</taxon>
        <taxon>Spiralia</taxon>
        <taxon>Gnathifera</taxon>
        <taxon>Rotifera</taxon>
        <taxon>Eurotatoria</taxon>
        <taxon>Bdelloidea</taxon>
        <taxon>Adinetida</taxon>
        <taxon>Adinetidae</taxon>
        <taxon>Adineta</taxon>
    </lineage>
</organism>
<comment type="similarity">
    <text evidence="7">Belongs to the ubiquitin-conjugating enzyme family.</text>
</comment>
<dbReference type="PROSITE" id="PS00183">
    <property type="entry name" value="UBC_1"/>
    <property type="match status" value="1"/>
</dbReference>
<evidence type="ECO:0000256" key="1">
    <source>
        <dbReference type="ARBA" id="ARBA00012486"/>
    </source>
</evidence>
<keyword evidence="5 7" id="KW-0067">ATP-binding</keyword>
<dbReference type="PANTHER" id="PTHR24068">
    <property type="entry name" value="UBIQUITIN-CONJUGATING ENZYME E2"/>
    <property type="match status" value="1"/>
</dbReference>
<evidence type="ECO:0000256" key="7">
    <source>
        <dbReference type="RuleBase" id="RU362109"/>
    </source>
</evidence>
<reference evidence="9" key="1">
    <citation type="submission" date="2021-02" db="EMBL/GenBank/DDBJ databases">
        <authorList>
            <person name="Nowell W R."/>
        </authorList>
    </citation>
    <scope>NUCLEOTIDE SEQUENCE</scope>
</reference>
<sequence length="135" mass="15292">MIKGPVDTPYENGVFALDMRFPANYPINPPAIKFKTKIYHPNISSNGEICLDTLHTQWTPSLTVNAVLLSIVSLLSDPNTDDFLVPEAALLYPEDRTKYDSKAKEWTRKYAMAVEDPMEALEDLNEVSTLYYSVF</sequence>
<dbReference type="EC" id="2.3.2.23" evidence="1"/>
<dbReference type="PROSITE" id="PS50127">
    <property type="entry name" value="UBC_2"/>
    <property type="match status" value="1"/>
</dbReference>
<dbReference type="InterPro" id="IPR016135">
    <property type="entry name" value="UBQ-conjugating_enzyme/RWD"/>
</dbReference>
<feature type="active site" description="Glycyl thioester intermediate" evidence="6">
    <location>
        <position position="50"/>
    </location>
</feature>
<evidence type="ECO:0000256" key="4">
    <source>
        <dbReference type="ARBA" id="ARBA00022786"/>
    </source>
</evidence>
<protein>
    <recommendedName>
        <fullName evidence="1">E2 ubiquitin-conjugating enzyme</fullName>
        <ecNumber evidence="1">2.3.2.23</ecNumber>
    </recommendedName>
</protein>
<name>A0A813TYX2_9BILA</name>
<dbReference type="Proteomes" id="UP000663832">
    <property type="component" value="Unassembled WGS sequence"/>
</dbReference>
<dbReference type="GO" id="GO:0061631">
    <property type="term" value="F:ubiquitin conjugating enzyme activity"/>
    <property type="evidence" value="ECO:0007669"/>
    <property type="project" value="UniProtKB-EC"/>
</dbReference>
<evidence type="ECO:0000259" key="8">
    <source>
        <dbReference type="PROSITE" id="PS50127"/>
    </source>
</evidence>
<keyword evidence="3 7" id="KW-0547">Nucleotide-binding</keyword>
<evidence type="ECO:0000256" key="6">
    <source>
        <dbReference type="PROSITE-ProRule" id="PRU10133"/>
    </source>
</evidence>
<keyword evidence="10" id="KW-1185">Reference proteome</keyword>
<dbReference type="InterPro" id="IPR023313">
    <property type="entry name" value="UBQ-conjugating_AS"/>
</dbReference>
<comment type="caution">
    <text evidence="9">The sequence shown here is derived from an EMBL/GenBank/DDBJ whole genome shotgun (WGS) entry which is preliminary data.</text>
</comment>
<dbReference type="SUPFAM" id="SSF54495">
    <property type="entry name" value="UBC-like"/>
    <property type="match status" value="1"/>
</dbReference>